<evidence type="ECO:0000256" key="2">
    <source>
        <dbReference type="ARBA" id="ARBA00022573"/>
    </source>
</evidence>
<dbReference type="AlphaFoldDB" id="A0A3S3QW60"/>
<comment type="pathway">
    <text evidence="1">Cofactor biosynthesis; adenosylcobalamin biosynthesis.</text>
</comment>
<reference evidence="7 8" key="1">
    <citation type="submission" date="2017-01" db="EMBL/GenBank/DDBJ databases">
        <title>The cable genome- insights into the physiology and evolution of filamentous bacteria capable of sulfide oxidation via long distance electron transfer.</title>
        <authorList>
            <person name="Schreiber L."/>
            <person name="Bjerg J.T."/>
            <person name="Boggild A."/>
            <person name="Van De Vossenberg J."/>
            <person name="Meysman F."/>
            <person name="Nielsen L.P."/>
            <person name="Schramm A."/>
            <person name="Kjeldsen K.U."/>
        </authorList>
    </citation>
    <scope>NUCLEOTIDE SEQUENCE [LARGE SCALE GENOMIC DNA]</scope>
    <source>
        <strain evidence="7">A1</strain>
    </source>
</reference>
<dbReference type="GO" id="GO:0009236">
    <property type="term" value="P:cobalamin biosynthetic process"/>
    <property type="evidence" value="ECO:0007669"/>
    <property type="project" value="UniProtKB-UniPathway"/>
</dbReference>
<dbReference type="NCBIfam" id="TIGR02467">
    <property type="entry name" value="CbiE"/>
    <property type="match status" value="1"/>
</dbReference>
<dbReference type="NCBIfam" id="TIGR02469">
    <property type="entry name" value="CbiT"/>
    <property type="match status" value="1"/>
</dbReference>
<dbReference type="InterPro" id="IPR029063">
    <property type="entry name" value="SAM-dependent_MTases_sf"/>
</dbReference>
<dbReference type="SUPFAM" id="SSF53335">
    <property type="entry name" value="S-adenosyl-L-methionine-dependent methyltransferases"/>
    <property type="match status" value="1"/>
</dbReference>
<comment type="caution">
    <text evidence="7">The sequence shown here is derived from an EMBL/GenBank/DDBJ whole genome shotgun (WGS) entry which is preliminary data.</text>
</comment>
<evidence type="ECO:0000313" key="8">
    <source>
        <dbReference type="Proteomes" id="UP000288086"/>
    </source>
</evidence>
<dbReference type="InterPro" id="IPR050714">
    <property type="entry name" value="Cobalamin_biosynth_MTase"/>
</dbReference>
<dbReference type="InterPro" id="IPR014008">
    <property type="entry name" value="Cbl_synth_MTase_CbiT"/>
</dbReference>
<evidence type="ECO:0000313" key="7">
    <source>
        <dbReference type="EMBL" id="RWX49299.1"/>
    </source>
</evidence>
<dbReference type="Proteomes" id="UP000288086">
    <property type="component" value="Unassembled WGS sequence"/>
</dbReference>
<name>A0A3S3QW60_9BACT</name>
<dbReference type="GO" id="GO:0008276">
    <property type="term" value="F:protein methyltransferase activity"/>
    <property type="evidence" value="ECO:0007669"/>
    <property type="project" value="InterPro"/>
</dbReference>
<evidence type="ECO:0000256" key="1">
    <source>
        <dbReference type="ARBA" id="ARBA00004953"/>
    </source>
</evidence>
<keyword evidence="8" id="KW-1185">Reference proteome</keyword>
<dbReference type="GO" id="GO:0046025">
    <property type="term" value="F:precorrin-6Y C5,15-methyltransferase (decarboxylating) activity"/>
    <property type="evidence" value="ECO:0007669"/>
    <property type="project" value="UniProtKB-EC"/>
</dbReference>
<keyword evidence="2" id="KW-0169">Cobalamin biosynthesis</keyword>
<dbReference type="GO" id="GO:0032259">
    <property type="term" value="P:methylation"/>
    <property type="evidence" value="ECO:0007669"/>
    <property type="project" value="UniProtKB-KW"/>
</dbReference>
<gene>
    <name evidence="7" type="ORF">VT98_10622</name>
</gene>
<keyword evidence="5" id="KW-0949">S-adenosyl-L-methionine</keyword>
<feature type="domain" description="Tetrapyrrole methylase" evidence="6">
    <location>
        <begin position="17"/>
        <end position="195"/>
    </location>
</feature>
<keyword evidence="4 7" id="KW-0808">Transferase</keyword>
<organism evidence="7 8">
    <name type="scientific">Candidatus Electrothrix communis</name>
    <dbReference type="NCBI Taxonomy" id="1859133"/>
    <lineage>
        <taxon>Bacteria</taxon>
        <taxon>Pseudomonadati</taxon>
        <taxon>Thermodesulfobacteriota</taxon>
        <taxon>Desulfobulbia</taxon>
        <taxon>Desulfobulbales</taxon>
        <taxon>Desulfobulbaceae</taxon>
        <taxon>Candidatus Electrothrix</taxon>
    </lineage>
</organism>
<protein>
    <submittedName>
        <fullName evidence="7">Precorrin-6Y C5,15-methyltransferase (Decarboxylating)</fullName>
        <ecNumber evidence="7">2.1.1.132</ecNumber>
    </submittedName>
</protein>
<accession>A0A3S3QW60</accession>
<dbReference type="Gene3D" id="3.40.1010.10">
    <property type="entry name" value="Cobalt-precorrin-4 Transmethylase, Domain 1"/>
    <property type="match status" value="1"/>
</dbReference>
<dbReference type="InterPro" id="IPR035996">
    <property type="entry name" value="4pyrrol_Methylase_sf"/>
</dbReference>
<evidence type="ECO:0000256" key="4">
    <source>
        <dbReference type="ARBA" id="ARBA00022679"/>
    </source>
</evidence>
<evidence type="ECO:0000256" key="5">
    <source>
        <dbReference type="ARBA" id="ARBA00022691"/>
    </source>
</evidence>
<evidence type="ECO:0000256" key="3">
    <source>
        <dbReference type="ARBA" id="ARBA00022603"/>
    </source>
</evidence>
<dbReference type="Gene3D" id="3.40.50.150">
    <property type="entry name" value="Vaccinia Virus protein VP39"/>
    <property type="match status" value="1"/>
</dbReference>
<evidence type="ECO:0000259" key="6">
    <source>
        <dbReference type="Pfam" id="PF00590"/>
    </source>
</evidence>
<keyword evidence="3 7" id="KW-0489">Methyltransferase</keyword>
<dbReference type="InterPro" id="IPR006365">
    <property type="entry name" value="Cbl_synth_CobL"/>
</dbReference>
<dbReference type="PANTHER" id="PTHR43182:SF1">
    <property type="entry name" value="COBALT-PRECORRIN-7 C(5)-METHYLTRANSFERASE"/>
    <property type="match status" value="1"/>
</dbReference>
<dbReference type="CDD" id="cd11644">
    <property type="entry name" value="Precorrin-6Y-MT"/>
    <property type="match status" value="1"/>
</dbReference>
<dbReference type="UniPathway" id="UPA00148"/>
<dbReference type="InterPro" id="IPR012818">
    <property type="entry name" value="CbiE"/>
</dbReference>
<dbReference type="Gene3D" id="3.30.950.10">
    <property type="entry name" value="Methyltransferase, Cobalt-precorrin-4 Transmethylase, Domain 2"/>
    <property type="match status" value="1"/>
</dbReference>
<dbReference type="EMBL" id="MTKP01000062">
    <property type="protein sequence ID" value="RWX49299.1"/>
    <property type="molecule type" value="Genomic_DNA"/>
</dbReference>
<dbReference type="Pfam" id="PF00590">
    <property type="entry name" value="TP_methylase"/>
    <property type="match status" value="1"/>
</dbReference>
<sequence>MSEVFIFGVSGEELPKEQLRTIASCSAVVVSSRHQVLLKGMEIHRIPIAPVEEMVFELAVALNQGDVAILASGDPLFFGIGRTLLERFGPERVHIYPALSAVQLACTRFKLPWDDLPLISLHGRSPGDIVGKILNKPKVMLFTDHHYTPDRIAQELLAVLEEHHDTARIKSIRIRIAENLGLKDERLCSGTLADVAKQEFSPLNMMLIEQRQAEGKENEAAEASDAGCVFGLQEDEIAHSRGLITKDEIRAVILHRLRLPRTGVFWDVGGGSGSVSVEAARLCPDLTIYIIEQKEEGHKNIRANILRYNLYNIKLICGLAPEAFADLPDPDRVFIGGSKGLLAEIIPYCAKRLTGTGRMVASAVLKNTAEQAPLLMTANGLDVDSRTVAVTREEIRYTNYGEPGILLNPITIITGRK</sequence>
<dbReference type="PIRSF" id="PIRSF036428">
    <property type="entry name" value="CobL"/>
    <property type="match status" value="1"/>
</dbReference>
<dbReference type="InterPro" id="IPR014776">
    <property type="entry name" value="4pyrrole_Mease_sub2"/>
</dbReference>
<dbReference type="InterPro" id="IPR014777">
    <property type="entry name" value="4pyrrole_Mease_sub1"/>
</dbReference>
<dbReference type="PANTHER" id="PTHR43182">
    <property type="entry name" value="COBALT-PRECORRIN-6B C(15)-METHYLTRANSFERASE (DECARBOXYLATING)"/>
    <property type="match status" value="1"/>
</dbReference>
<dbReference type="InterPro" id="IPR000878">
    <property type="entry name" value="4pyrrol_Mease"/>
</dbReference>
<dbReference type="SUPFAM" id="SSF53790">
    <property type="entry name" value="Tetrapyrrole methylase"/>
    <property type="match status" value="1"/>
</dbReference>
<proteinExistence type="predicted"/>
<dbReference type="EC" id="2.1.1.132" evidence="7"/>